<protein>
    <recommendedName>
        <fullName evidence="1">Initiator binding domain-containing protein</fullName>
    </recommendedName>
</protein>
<dbReference type="VEuPathDB" id="TrichDB:TVAG_085870"/>
<dbReference type="KEGG" id="tva:4737783"/>
<dbReference type="Proteomes" id="UP000001542">
    <property type="component" value="Unassembled WGS sequence"/>
</dbReference>
<reference evidence="2" key="2">
    <citation type="journal article" date="2007" name="Science">
        <title>Draft genome sequence of the sexually transmitted pathogen Trichomonas vaginalis.</title>
        <authorList>
            <person name="Carlton J.M."/>
            <person name="Hirt R.P."/>
            <person name="Silva J.C."/>
            <person name="Delcher A.L."/>
            <person name="Schatz M."/>
            <person name="Zhao Q."/>
            <person name="Wortman J.R."/>
            <person name="Bidwell S.L."/>
            <person name="Alsmark U.C.M."/>
            <person name="Besteiro S."/>
            <person name="Sicheritz-Ponten T."/>
            <person name="Noel C.J."/>
            <person name="Dacks J.B."/>
            <person name="Foster P.G."/>
            <person name="Simillion C."/>
            <person name="Van de Peer Y."/>
            <person name="Miranda-Saavedra D."/>
            <person name="Barton G.J."/>
            <person name="Westrop G.D."/>
            <person name="Mueller S."/>
            <person name="Dessi D."/>
            <person name="Fiori P.L."/>
            <person name="Ren Q."/>
            <person name="Paulsen I."/>
            <person name="Zhang H."/>
            <person name="Bastida-Corcuera F.D."/>
            <person name="Simoes-Barbosa A."/>
            <person name="Brown M.T."/>
            <person name="Hayes R.D."/>
            <person name="Mukherjee M."/>
            <person name="Okumura C.Y."/>
            <person name="Schneider R."/>
            <person name="Smith A.J."/>
            <person name="Vanacova S."/>
            <person name="Villalvazo M."/>
            <person name="Haas B.J."/>
            <person name="Pertea M."/>
            <person name="Feldblyum T.V."/>
            <person name="Utterback T.R."/>
            <person name="Shu C.L."/>
            <person name="Osoegawa K."/>
            <person name="de Jong P.J."/>
            <person name="Hrdy I."/>
            <person name="Horvathova L."/>
            <person name="Zubacova Z."/>
            <person name="Dolezal P."/>
            <person name="Malik S.B."/>
            <person name="Logsdon J.M. Jr."/>
            <person name="Henze K."/>
            <person name="Gupta A."/>
            <person name="Wang C.C."/>
            <person name="Dunne R.L."/>
            <person name="Upcroft J.A."/>
            <person name="Upcroft P."/>
            <person name="White O."/>
            <person name="Salzberg S.L."/>
            <person name="Tang P."/>
            <person name="Chiu C.-H."/>
            <person name="Lee Y.-S."/>
            <person name="Embley T.M."/>
            <person name="Coombs G.H."/>
            <person name="Mottram J.C."/>
            <person name="Tachezy J."/>
            <person name="Fraser-Liggett C.M."/>
            <person name="Johnson P.J."/>
        </authorList>
    </citation>
    <scope>NUCLEOTIDE SEQUENCE [LARGE SCALE GENOMIC DNA]</scope>
    <source>
        <strain evidence="2">G3</strain>
    </source>
</reference>
<sequence>MNDQIDIPPGLASRLLSKTKGPNKLDFGQKVQLSLDWVGEHPAGRLKIGIFRNDQGNIVVNASVFSAVIDVKPRSLQKNFSIFGFHKIEVLEKGKWYVYSKTAPRNSLESVYQIPEGIPSELWSIFLSTQWNNFCKLYPEHLSVDFGKFIPSSFAGFAQIDQLIKFIYHSDIITPEIFCSIFYHFGPFSSVGTKLPTLFMSIISRGWKIGNEKFSVSLERPNVFVFKDETKSVKLMNDSSTDSDKDWLKLEDGSVINLEEFWFQYFPYASPSISYIAESTVKFL</sequence>
<accession>A2GR78</accession>
<evidence type="ECO:0000313" key="2">
    <source>
        <dbReference type="EMBL" id="EAX80340.1"/>
    </source>
</evidence>
<dbReference type="InterPro" id="IPR036388">
    <property type="entry name" value="WH-like_DNA-bd_sf"/>
</dbReference>
<dbReference type="EMBL" id="DS118853">
    <property type="protein sequence ID" value="EAX80340.1"/>
    <property type="molecule type" value="Genomic_DNA"/>
</dbReference>
<feature type="domain" description="Initiator binding" evidence="1">
    <location>
        <begin position="3"/>
        <end position="89"/>
    </location>
</feature>
<dbReference type="InterPro" id="IPR018845">
    <property type="entry name" value="Initiator-bd"/>
</dbReference>
<dbReference type="AlphaFoldDB" id="A2GR78"/>
<evidence type="ECO:0000259" key="1">
    <source>
        <dbReference type="Pfam" id="PF10416"/>
    </source>
</evidence>
<gene>
    <name evidence="2" type="ORF">TVAG_085870</name>
</gene>
<proteinExistence type="predicted"/>
<reference evidence="2" key="1">
    <citation type="submission" date="2006-10" db="EMBL/GenBank/DDBJ databases">
        <authorList>
            <person name="Amadeo P."/>
            <person name="Zhao Q."/>
            <person name="Wortman J."/>
            <person name="Fraser-Liggett C."/>
            <person name="Carlton J."/>
        </authorList>
    </citation>
    <scope>NUCLEOTIDE SEQUENCE</scope>
    <source>
        <strain evidence="2">G3</strain>
    </source>
</reference>
<dbReference type="InParanoid" id="A2GR78"/>
<name>A2GR78_TRIV3</name>
<dbReference type="VEuPathDB" id="TrichDB:TVAGG3_0142040"/>
<evidence type="ECO:0000313" key="3">
    <source>
        <dbReference type="Proteomes" id="UP000001542"/>
    </source>
</evidence>
<dbReference type="Pfam" id="PF10416">
    <property type="entry name" value="IBD"/>
    <property type="match status" value="1"/>
</dbReference>
<organism evidence="2 3">
    <name type="scientific">Trichomonas vaginalis (strain ATCC PRA-98 / G3)</name>
    <dbReference type="NCBI Taxonomy" id="412133"/>
    <lineage>
        <taxon>Eukaryota</taxon>
        <taxon>Metamonada</taxon>
        <taxon>Parabasalia</taxon>
        <taxon>Trichomonadida</taxon>
        <taxon>Trichomonadidae</taxon>
        <taxon>Trichomonas</taxon>
    </lineage>
</organism>
<keyword evidence="3" id="KW-1185">Reference proteome</keyword>
<dbReference type="RefSeq" id="XP_001293270.1">
    <property type="nucleotide sequence ID" value="XM_001293269.1"/>
</dbReference>
<dbReference type="Gene3D" id="1.10.10.10">
    <property type="entry name" value="Winged helix-like DNA-binding domain superfamily/Winged helix DNA-binding domain"/>
    <property type="match status" value="1"/>
</dbReference>